<feature type="transmembrane region" description="Helical" evidence="1">
    <location>
        <begin position="28"/>
        <end position="49"/>
    </location>
</feature>
<dbReference type="InterPro" id="IPR014509">
    <property type="entry name" value="YjdF-like"/>
</dbReference>
<evidence type="ECO:0000313" key="2">
    <source>
        <dbReference type="EMBL" id="OGZ13231.1"/>
    </source>
</evidence>
<keyword evidence="1" id="KW-0472">Membrane</keyword>
<dbReference type="STRING" id="1798664.A3C93_02035"/>
<comment type="caution">
    <text evidence="2">The sequence shown here is derived from an EMBL/GenBank/DDBJ whole genome shotgun (WGS) entry which is preliminary data.</text>
</comment>
<dbReference type="Pfam" id="PF09997">
    <property type="entry name" value="DUF2238"/>
    <property type="match status" value="1"/>
</dbReference>
<accession>A0A1G2DJV9</accession>
<gene>
    <name evidence="2" type="ORF">A3C93_02035</name>
</gene>
<evidence type="ECO:0008006" key="4">
    <source>
        <dbReference type="Google" id="ProtNLM"/>
    </source>
</evidence>
<protein>
    <recommendedName>
        <fullName evidence="4">DUF2238 domain-containing protein</fullName>
    </recommendedName>
</protein>
<keyword evidence="1" id="KW-0812">Transmembrane</keyword>
<name>A0A1G2DJV9_9BACT</name>
<dbReference type="AlphaFoldDB" id="A0A1G2DJV9"/>
<reference evidence="2 3" key="1">
    <citation type="journal article" date="2016" name="Nat. Commun.">
        <title>Thousands of microbial genomes shed light on interconnected biogeochemical processes in an aquifer system.</title>
        <authorList>
            <person name="Anantharaman K."/>
            <person name="Brown C.T."/>
            <person name="Hug L.A."/>
            <person name="Sharon I."/>
            <person name="Castelle C.J."/>
            <person name="Probst A.J."/>
            <person name="Thomas B.C."/>
            <person name="Singh A."/>
            <person name="Wilkins M.J."/>
            <person name="Karaoz U."/>
            <person name="Brodie E.L."/>
            <person name="Williams K.H."/>
            <person name="Hubbard S.S."/>
            <person name="Banfield J.F."/>
        </authorList>
    </citation>
    <scope>NUCLEOTIDE SEQUENCE [LARGE SCALE GENOMIC DNA]</scope>
</reference>
<feature type="transmembrane region" description="Helical" evidence="1">
    <location>
        <begin position="56"/>
        <end position="74"/>
    </location>
</feature>
<evidence type="ECO:0000256" key="1">
    <source>
        <dbReference type="SAM" id="Phobius"/>
    </source>
</evidence>
<keyword evidence="1" id="KW-1133">Transmembrane helix</keyword>
<dbReference type="Proteomes" id="UP000178636">
    <property type="component" value="Unassembled WGS sequence"/>
</dbReference>
<proteinExistence type="predicted"/>
<dbReference type="EMBL" id="MHLO01000006">
    <property type="protein sequence ID" value="OGZ13231.1"/>
    <property type="molecule type" value="Genomic_DNA"/>
</dbReference>
<organism evidence="2 3">
    <name type="scientific">Candidatus Lloydbacteria bacterium RIFCSPHIGHO2_02_FULL_54_17</name>
    <dbReference type="NCBI Taxonomy" id="1798664"/>
    <lineage>
        <taxon>Bacteria</taxon>
        <taxon>Candidatus Lloydiibacteriota</taxon>
    </lineage>
</organism>
<sequence>MKYKIVLLAVFLGFWAWSAYKPLHPDDWLLENYLVFFWLPIIFISGRYFKLSNISYTLITVFMCLHVIGAHYTYSEVPFGDTLKDWLGAERNMYDRLVHFSYGLLLAYPVREVFMRIAGARGFWSYFFPVDVTLGFSSIYELIEWRAAANVPPELGLAFLGSQGDVWDAQKDMGLAGLGAVIAMTIVVFIHIALDRNNFWVEFKESFSIKPGDKPLGEVWLKDSWNKLSNGSP</sequence>
<evidence type="ECO:0000313" key="3">
    <source>
        <dbReference type="Proteomes" id="UP000178636"/>
    </source>
</evidence>
<feature type="transmembrane region" description="Helical" evidence="1">
    <location>
        <begin position="173"/>
        <end position="194"/>
    </location>
</feature>